<protein>
    <submittedName>
        <fullName evidence="1 2">Uncharacterized protein</fullName>
    </submittedName>
</protein>
<dbReference type="OrthoDB" id="2502132at2759"/>
<dbReference type="Proteomes" id="UP000005240">
    <property type="component" value="Unassembled WGS sequence"/>
</dbReference>
<gene>
    <name evidence="1" type="ORF">PTTG_11977</name>
</gene>
<accession>A0A180GNI0</accession>
<evidence type="ECO:0000313" key="2">
    <source>
        <dbReference type="EnsemblFungi" id="PTTG_11977-t43_1-p1"/>
    </source>
</evidence>
<dbReference type="VEuPathDB" id="FungiDB:PTTG_11977"/>
<reference evidence="1" key="2">
    <citation type="submission" date="2016-05" db="EMBL/GenBank/DDBJ databases">
        <title>Comparative analysis highlights variable genome content of wheat rusts and divergence of the mating loci.</title>
        <authorList>
            <person name="Cuomo C.A."/>
            <person name="Bakkeren G."/>
            <person name="Szabo L."/>
            <person name="Khalil H."/>
            <person name="Joly D."/>
            <person name="Goldberg J."/>
            <person name="Young S."/>
            <person name="Zeng Q."/>
            <person name="Fellers J."/>
        </authorList>
    </citation>
    <scope>NUCLEOTIDE SEQUENCE [LARGE SCALE GENOMIC DNA]</scope>
    <source>
        <strain evidence="1">1-1 BBBD Race 1</strain>
    </source>
</reference>
<dbReference type="PANTHER" id="PTHR33069">
    <property type="entry name" value="CHROMOSOME 7, WHOLE GENOME SHOTGUN SEQUENCE-RELATED"/>
    <property type="match status" value="1"/>
</dbReference>
<dbReference type="AlphaFoldDB" id="A0A180GNI0"/>
<organism evidence="1">
    <name type="scientific">Puccinia triticina (isolate 1-1 / race 1 (BBBD))</name>
    <name type="common">Brown leaf rust fungus</name>
    <dbReference type="NCBI Taxonomy" id="630390"/>
    <lineage>
        <taxon>Eukaryota</taxon>
        <taxon>Fungi</taxon>
        <taxon>Dikarya</taxon>
        <taxon>Basidiomycota</taxon>
        <taxon>Pucciniomycotina</taxon>
        <taxon>Pucciniomycetes</taxon>
        <taxon>Pucciniales</taxon>
        <taxon>Pucciniaceae</taxon>
        <taxon>Puccinia</taxon>
    </lineage>
</organism>
<evidence type="ECO:0000313" key="3">
    <source>
        <dbReference type="Proteomes" id="UP000005240"/>
    </source>
</evidence>
<evidence type="ECO:0000313" key="1">
    <source>
        <dbReference type="EMBL" id="OAV94084.1"/>
    </source>
</evidence>
<proteinExistence type="predicted"/>
<dbReference type="PANTHER" id="PTHR33069:SF3">
    <property type="entry name" value="DYNEIN HEAVY CHAIN TAIL DOMAIN-CONTAINING PROTEIN"/>
    <property type="match status" value="1"/>
</dbReference>
<dbReference type="EMBL" id="ADAS02000043">
    <property type="protein sequence ID" value="OAV94084.1"/>
    <property type="molecule type" value="Genomic_DNA"/>
</dbReference>
<dbReference type="EnsemblFungi" id="PTTG_11977-t43_1">
    <property type="protein sequence ID" value="PTTG_11977-t43_1-p1"/>
    <property type="gene ID" value="PTTG_11977"/>
</dbReference>
<reference evidence="2" key="4">
    <citation type="submission" date="2025-05" db="UniProtKB">
        <authorList>
            <consortium name="EnsemblFungi"/>
        </authorList>
    </citation>
    <scope>IDENTIFICATION</scope>
    <source>
        <strain evidence="2">isolate 1-1 / race 1 (BBBD)</strain>
    </source>
</reference>
<keyword evidence="3" id="KW-1185">Reference proteome</keyword>
<reference evidence="1" key="1">
    <citation type="submission" date="2009-11" db="EMBL/GenBank/DDBJ databases">
        <authorList>
            <consortium name="The Broad Institute Genome Sequencing Platform"/>
            <person name="Ward D."/>
            <person name="Feldgarden M."/>
            <person name="Earl A."/>
            <person name="Young S.K."/>
            <person name="Zeng Q."/>
            <person name="Koehrsen M."/>
            <person name="Alvarado L."/>
            <person name="Berlin A."/>
            <person name="Bochicchio J."/>
            <person name="Borenstein D."/>
            <person name="Chapman S.B."/>
            <person name="Chen Z."/>
            <person name="Engels R."/>
            <person name="Freedman E."/>
            <person name="Gellesch M."/>
            <person name="Goldberg J."/>
            <person name="Griggs A."/>
            <person name="Gujja S."/>
            <person name="Heilman E."/>
            <person name="Heiman D."/>
            <person name="Hepburn T."/>
            <person name="Howarth C."/>
            <person name="Jen D."/>
            <person name="Larson L."/>
            <person name="Lewis B."/>
            <person name="Mehta T."/>
            <person name="Park D."/>
            <person name="Pearson M."/>
            <person name="Roberts A."/>
            <person name="Saif S."/>
            <person name="Shea T."/>
            <person name="Shenoy N."/>
            <person name="Sisk P."/>
            <person name="Stolte C."/>
            <person name="Sykes S."/>
            <person name="Thomson T."/>
            <person name="Walk T."/>
            <person name="White J."/>
            <person name="Yandava C."/>
            <person name="Izard J."/>
            <person name="Baranova O.V."/>
            <person name="Blanton J.M."/>
            <person name="Tanner A.C."/>
            <person name="Dewhirst F.E."/>
            <person name="Haas B."/>
            <person name="Nusbaum C."/>
            <person name="Birren B."/>
        </authorList>
    </citation>
    <scope>NUCLEOTIDE SEQUENCE [LARGE SCALE GENOMIC DNA]</scope>
    <source>
        <strain evidence="1">1-1 BBBD Race 1</strain>
    </source>
</reference>
<sequence length="424" mass="48821">MDIPEQWIEEHEGEPQPWMLEFDQEAFDRDPVQWMREHAHEINDTEPILICSLALPRDPALLVTAFEDLIGKTERCIDEFYDNQRRLQVSSDFSSHSRQIEKILLPSLRDKLSRVCDILFGPAHFEQIEPSKFQAGLKALKEVEGVVDHIFTSMTSFWLPSDPAEMGPANLPDVTSYRGEFTQTKMLDLMESLSGLFQIYGGVLHISMRVSDMRVGHYGWRKLINDTHIMRDYIDDVVKWLGLSDLGVLQEEWRTMAQEADHLIQDLGSLPVFKSYQRLQQDFLSLVKISRLFYKTISKANKTKSHPISEMPPIQLAKFIHATLTSGVPQALMTTFEIPNPMNHAVGMETPSLLNCFRGPIKILNEYLDDQASNPTSTPAQSHHEFLEWYTIWKEQFKLAVTRFLATFKAVHMALRDNVEPQFA</sequence>
<name>A0A180GNI0_PUCT1</name>
<reference evidence="2 3" key="3">
    <citation type="journal article" date="2017" name="G3 (Bethesda)">
        <title>Comparative analysis highlights variable genome content of wheat rusts and divergence of the mating loci.</title>
        <authorList>
            <person name="Cuomo C.A."/>
            <person name="Bakkeren G."/>
            <person name="Khalil H.B."/>
            <person name="Panwar V."/>
            <person name="Joly D."/>
            <person name="Linning R."/>
            <person name="Sakthikumar S."/>
            <person name="Song X."/>
            <person name="Adiconis X."/>
            <person name="Fan L."/>
            <person name="Goldberg J.M."/>
            <person name="Levin J.Z."/>
            <person name="Young S."/>
            <person name="Zeng Q."/>
            <person name="Anikster Y."/>
            <person name="Bruce M."/>
            <person name="Wang M."/>
            <person name="Yin C."/>
            <person name="McCallum B."/>
            <person name="Szabo L.J."/>
            <person name="Hulbert S."/>
            <person name="Chen X."/>
            <person name="Fellers J.P."/>
        </authorList>
    </citation>
    <scope>NUCLEOTIDE SEQUENCE</scope>
    <source>
        <strain evidence="2">isolate 1-1 / race 1 (BBBD)</strain>
        <strain evidence="3">Isolate 1-1 / race 1 (BBBD)</strain>
    </source>
</reference>